<dbReference type="SUPFAM" id="SSF52313">
    <property type="entry name" value="Ribosomal protein S2"/>
    <property type="match status" value="1"/>
</dbReference>
<protein>
    <submittedName>
        <fullName evidence="5">40s ribosomal protein sa</fullName>
    </submittedName>
</protein>
<keyword evidence="2" id="KW-0687">Ribonucleoprotein</keyword>
<dbReference type="GO" id="GO:0006412">
    <property type="term" value="P:translation"/>
    <property type="evidence" value="ECO:0007669"/>
    <property type="project" value="InterPro"/>
</dbReference>
<keyword evidence="1 5" id="KW-0689">Ribosomal protein</keyword>
<evidence type="ECO:0000256" key="3">
    <source>
        <dbReference type="SAM" id="MobiDB-lite"/>
    </source>
</evidence>
<dbReference type="InterPro" id="IPR005707">
    <property type="entry name" value="Ribosomal_uS2_euk/arc"/>
</dbReference>
<proteinExistence type="predicted"/>
<dbReference type="InterPro" id="IPR032281">
    <property type="entry name" value="Ribosomal_uS2_C"/>
</dbReference>
<accession>A0A485N454</accession>
<dbReference type="InterPro" id="IPR023591">
    <property type="entry name" value="Ribosomal_uS2_flav_dom_sf"/>
</dbReference>
<evidence type="ECO:0000313" key="6">
    <source>
        <dbReference type="Proteomes" id="UP000386466"/>
    </source>
</evidence>
<evidence type="ECO:0000259" key="4">
    <source>
        <dbReference type="Pfam" id="PF16122"/>
    </source>
</evidence>
<dbReference type="GO" id="GO:0015935">
    <property type="term" value="C:small ribosomal subunit"/>
    <property type="evidence" value="ECO:0007669"/>
    <property type="project" value="InterPro"/>
</dbReference>
<feature type="region of interest" description="Disordered" evidence="3">
    <location>
        <begin position="186"/>
        <end position="210"/>
    </location>
</feature>
<dbReference type="AlphaFoldDB" id="A0A485N454"/>
<evidence type="ECO:0000256" key="1">
    <source>
        <dbReference type="ARBA" id="ARBA00022980"/>
    </source>
</evidence>
<dbReference type="Proteomes" id="UP000386466">
    <property type="component" value="Unassembled WGS sequence"/>
</dbReference>
<organism evidence="5 6">
    <name type="scientific">Lynx pardinus</name>
    <name type="common">Iberian lynx</name>
    <name type="synonym">Felis pardina</name>
    <dbReference type="NCBI Taxonomy" id="191816"/>
    <lineage>
        <taxon>Eukaryota</taxon>
        <taxon>Metazoa</taxon>
        <taxon>Chordata</taxon>
        <taxon>Craniata</taxon>
        <taxon>Vertebrata</taxon>
        <taxon>Euteleostomi</taxon>
        <taxon>Mammalia</taxon>
        <taxon>Eutheria</taxon>
        <taxon>Laurasiatheria</taxon>
        <taxon>Carnivora</taxon>
        <taxon>Feliformia</taxon>
        <taxon>Felidae</taxon>
        <taxon>Felinae</taxon>
        <taxon>Lynx</taxon>
    </lineage>
</organism>
<keyword evidence="6" id="KW-1185">Reference proteome</keyword>
<dbReference type="EMBL" id="CAAGRJ010009362">
    <property type="protein sequence ID" value="VFV27014.1"/>
    <property type="molecule type" value="Genomic_DNA"/>
</dbReference>
<reference evidence="5 6" key="1">
    <citation type="submission" date="2019-01" db="EMBL/GenBank/DDBJ databases">
        <authorList>
            <person name="Alioto T."/>
            <person name="Alioto T."/>
        </authorList>
    </citation>
    <scope>NUCLEOTIDE SEQUENCE [LARGE SCALE GENOMIC DNA]</scope>
</reference>
<feature type="non-terminal residue" evidence="5">
    <location>
        <position position="210"/>
    </location>
</feature>
<dbReference type="PANTHER" id="PTHR11489">
    <property type="entry name" value="40S RIBOSOMAL PROTEIN SA"/>
    <property type="match status" value="1"/>
</dbReference>
<dbReference type="GO" id="GO:0003735">
    <property type="term" value="F:structural constituent of ribosome"/>
    <property type="evidence" value="ECO:0007669"/>
    <property type="project" value="InterPro"/>
</dbReference>
<sequence>MARALDVLQRKEDDVLKFLAAATHAGGANLDFKLAQYVYKREVMIQAAFWEPKPLEFTGPGADHQPLTEASYGKLPTNTPPLPPIATARELVQCVRCGGCWPGKFCACVTPFPVSPQGTSCLISTSRKILRGRKKEEKAAAEKAVTEEEFQGEWMAPTPEFIATQPEVTDGSEGVRVPSVLIQQIPTEDWSPRPAAEGWSAAPTAQATEW</sequence>
<gene>
    <name evidence="5" type="ORF">LYPA_23C011375</name>
</gene>
<name>A0A485N454_LYNPA</name>
<evidence type="ECO:0000256" key="2">
    <source>
        <dbReference type="ARBA" id="ARBA00023274"/>
    </source>
</evidence>
<evidence type="ECO:0000313" key="5">
    <source>
        <dbReference type="EMBL" id="VFV27014.1"/>
    </source>
</evidence>
<feature type="domain" description="Small ribosomal subunit protein uS2 C-terminal" evidence="4">
    <location>
        <begin position="134"/>
        <end position="209"/>
    </location>
</feature>
<dbReference type="Pfam" id="PF16122">
    <property type="entry name" value="40S_SA_C"/>
    <property type="match status" value="1"/>
</dbReference>